<dbReference type="STRING" id="1489064.WH96_07585"/>
<evidence type="ECO:0000256" key="2">
    <source>
        <dbReference type="ARBA" id="ARBA00022729"/>
    </source>
</evidence>
<name>A0A0H2MXR3_9PROT</name>
<dbReference type="Proteomes" id="UP000035444">
    <property type="component" value="Unassembled WGS sequence"/>
</dbReference>
<evidence type="ECO:0008006" key="6">
    <source>
        <dbReference type="Google" id="ProtNLM"/>
    </source>
</evidence>
<dbReference type="Gene3D" id="3.30.910.20">
    <property type="entry name" value="Skp domain"/>
    <property type="match status" value="1"/>
</dbReference>
<feature type="chain" id="PRO_5002597212" description="OmpH family outer membrane protein" evidence="3">
    <location>
        <begin position="32"/>
        <end position="186"/>
    </location>
</feature>
<dbReference type="GO" id="GO:0051082">
    <property type="term" value="F:unfolded protein binding"/>
    <property type="evidence" value="ECO:0007669"/>
    <property type="project" value="InterPro"/>
</dbReference>
<evidence type="ECO:0000313" key="5">
    <source>
        <dbReference type="Proteomes" id="UP000035444"/>
    </source>
</evidence>
<dbReference type="SUPFAM" id="SSF111384">
    <property type="entry name" value="OmpH-like"/>
    <property type="match status" value="1"/>
</dbReference>
<comment type="similarity">
    <text evidence="1">Belongs to the Skp family.</text>
</comment>
<dbReference type="InterPro" id="IPR005632">
    <property type="entry name" value="Chaperone_Skp"/>
</dbReference>
<dbReference type="GO" id="GO:0050821">
    <property type="term" value="P:protein stabilization"/>
    <property type="evidence" value="ECO:0007669"/>
    <property type="project" value="TreeGrafter"/>
</dbReference>
<protein>
    <recommendedName>
        <fullName evidence="6">OmpH family outer membrane protein</fullName>
    </recommendedName>
</protein>
<feature type="signal peptide" evidence="3">
    <location>
        <begin position="1"/>
        <end position="31"/>
    </location>
</feature>
<accession>A0A0H2MXR3</accession>
<dbReference type="PANTHER" id="PTHR35089">
    <property type="entry name" value="CHAPERONE PROTEIN SKP"/>
    <property type="match status" value="1"/>
</dbReference>
<dbReference type="RefSeq" id="WP_047763551.1">
    <property type="nucleotide sequence ID" value="NZ_LAQL01000004.1"/>
</dbReference>
<keyword evidence="5" id="KW-1185">Reference proteome</keyword>
<dbReference type="EMBL" id="LAQL01000004">
    <property type="protein sequence ID" value="KLN61470.1"/>
    <property type="molecule type" value="Genomic_DNA"/>
</dbReference>
<dbReference type="GO" id="GO:0005829">
    <property type="term" value="C:cytosol"/>
    <property type="evidence" value="ECO:0007669"/>
    <property type="project" value="TreeGrafter"/>
</dbReference>
<evidence type="ECO:0000256" key="3">
    <source>
        <dbReference type="SAM" id="SignalP"/>
    </source>
</evidence>
<evidence type="ECO:0000256" key="1">
    <source>
        <dbReference type="ARBA" id="ARBA00009091"/>
    </source>
</evidence>
<keyword evidence="2 3" id="KW-0732">Signal</keyword>
<sequence>MIHTRLKNIFFAAFVLSFIANGINFTSVANAQNIQLKIAVIDTKKVLQESQAMKQVNQTVTGRKNQFQQEFRQKEQGLLAQHQELVRQKSILSPEAFAQNKADLDKQAAIIRSEAKERNKGLTQLRNSGLNEITKHLDVVIKRIVEAKKLDLILAKTSLVYSGNSLDITNEVIQSLNASLPALAIK</sequence>
<reference evidence="4 5" key="1">
    <citation type="submission" date="2015-03" db="EMBL/GenBank/DDBJ databases">
        <title>Genome Sequence of Kiloniella spongiae MEBiC09566, isolated from a marine sponge.</title>
        <authorList>
            <person name="Shao Z."/>
            <person name="Wang L."/>
            <person name="Li X."/>
        </authorList>
    </citation>
    <scope>NUCLEOTIDE SEQUENCE [LARGE SCALE GENOMIC DNA]</scope>
    <source>
        <strain evidence="4 5">MEBiC09566</strain>
    </source>
</reference>
<dbReference type="OrthoDB" id="8478823at2"/>
<dbReference type="AlphaFoldDB" id="A0A0H2MXR3"/>
<dbReference type="Pfam" id="PF03938">
    <property type="entry name" value="OmpH"/>
    <property type="match status" value="1"/>
</dbReference>
<comment type="caution">
    <text evidence="4">The sequence shown here is derived from an EMBL/GenBank/DDBJ whole genome shotgun (WGS) entry which is preliminary data.</text>
</comment>
<gene>
    <name evidence="4" type="ORF">WH96_07585</name>
</gene>
<evidence type="ECO:0000313" key="4">
    <source>
        <dbReference type="EMBL" id="KLN61470.1"/>
    </source>
</evidence>
<dbReference type="InterPro" id="IPR024930">
    <property type="entry name" value="Skp_dom_sf"/>
</dbReference>
<organism evidence="4 5">
    <name type="scientific">Kiloniella spongiae</name>
    <dbReference type="NCBI Taxonomy" id="1489064"/>
    <lineage>
        <taxon>Bacteria</taxon>
        <taxon>Pseudomonadati</taxon>
        <taxon>Pseudomonadota</taxon>
        <taxon>Alphaproteobacteria</taxon>
        <taxon>Rhodospirillales</taxon>
        <taxon>Kiloniellaceae</taxon>
        <taxon>Kiloniella</taxon>
    </lineage>
</organism>
<proteinExistence type="inferred from homology"/>
<dbReference type="SMART" id="SM00935">
    <property type="entry name" value="OmpH"/>
    <property type="match status" value="1"/>
</dbReference>
<dbReference type="PANTHER" id="PTHR35089:SF1">
    <property type="entry name" value="CHAPERONE PROTEIN SKP"/>
    <property type="match status" value="1"/>
</dbReference>